<name>A0A9N9JGE8_9GLOM</name>
<organism evidence="2 3">
    <name type="scientific">Dentiscutata erythropus</name>
    <dbReference type="NCBI Taxonomy" id="1348616"/>
    <lineage>
        <taxon>Eukaryota</taxon>
        <taxon>Fungi</taxon>
        <taxon>Fungi incertae sedis</taxon>
        <taxon>Mucoromycota</taxon>
        <taxon>Glomeromycotina</taxon>
        <taxon>Glomeromycetes</taxon>
        <taxon>Diversisporales</taxon>
        <taxon>Gigasporaceae</taxon>
        <taxon>Dentiscutata</taxon>
    </lineage>
</organism>
<evidence type="ECO:0000256" key="1">
    <source>
        <dbReference type="SAM" id="MobiDB-lite"/>
    </source>
</evidence>
<feature type="region of interest" description="Disordered" evidence="1">
    <location>
        <begin position="36"/>
        <end position="70"/>
    </location>
</feature>
<protein>
    <submittedName>
        <fullName evidence="2">6362_t:CDS:1</fullName>
    </submittedName>
</protein>
<dbReference type="Proteomes" id="UP000789405">
    <property type="component" value="Unassembled WGS sequence"/>
</dbReference>
<gene>
    <name evidence="2" type="ORF">DERYTH_LOCUS19657</name>
</gene>
<sequence>MSNEPLSEGELTKKYPKRAELLKALGINILKDHPNSLANNEGMASAKVQDVDMSEAVEDEDEETSNLTGR</sequence>
<evidence type="ECO:0000313" key="2">
    <source>
        <dbReference type="EMBL" id="CAG8781131.1"/>
    </source>
</evidence>
<accession>A0A9N9JGE8</accession>
<dbReference type="EMBL" id="CAJVPY010021897">
    <property type="protein sequence ID" value="CAG8781131.1"/>
    <property type="molecule type" value="Genomic_DNA"/>
</dbReference>
<feature type="compositionally biased region" description="Acidic residues" evidence="1">
    <location>
        <begin position="52"/>
        <end position="64"/>
    </location>
</feature>
<dbReference type="AlphaFoldDB" id="A0A9N9JGE8"/>
<reference evidence="2" key="1">
    <citation type="submission" date="2021-06" db="EMBL/GenBank/DDBJ databases">
        <authorList>
            <person name="Kallberg Y."/>
            <person name="Tangrot J."/>
            <person name="Rosling A."/>
        </authorList>
    </citation>
    <scope>NUCLEOTIDE SEQUENCE</scope>
    <source>
        <strain evidence="2">MA453B</strain>
    </source>
</reference>
<comment type="caution">
    <text evidence="2">The sequence shown here is derived from an EMBL/GenBank/DDBJ whole genome shotgun (WGS) entry which is preliminary data.</text>
</comment>
<dbReference type="OrthoDB" id="10306971at2759"/>
<keyword evidence="3" id="KW-1185">Reference proteome</keyword>
<proteinExistence type="predicted"/>
<evidence type="ECO:0000313" key="3">
    <source>
        <dbReference type="Proteomes" id="UP000789405"/>
    </source>
</evidence>